<evidence type="ECO:0000256" key="2">
    <source>
        <dbReference type="ARBA" id="ARBA00023329"/>
    </source>
</evidence>
<dbReference type="SUPFAM" id="SSF89009">
    <property type="entry name" value="GAT-like domain"/>
    <property type="match status" value="1"/>
</dbReference>
<accession>A0AAW1S867</accession>
<comment type="caution">
    <text evidence="5">The sequence shown here is derived from an EMBL/GenBank/DDBJ whole genome shotgun (WGS) entry which is preliminary data.</text>
</comment>
<evidence type="ECO:0000259" key="4">
    <source>
        <dbReference type="PROSITE" id="PS50942"/>
    </source>
</evidence>
<evidence type="ECO:0000256" key="3">
    <source>
        <dbReference type="SAM" id="MobiDB-lite"/>
    </source>
</evidence>
<dbReference type="SUPFAM" id="SSF51445">
    <property type="entry name" value="(Trans)glycosidases"/>
    <property type="match status" value="1"/>
</dbReference>
<dbReference type="GO" id="GO:0072583">
    <property type="term" value="P:clathrin-dependent endocytosis"/>
    <property type="evidence" value="ECO:0007669"/>
    <property type="project" value="InterPro"/>
</dbReference>
<dbReference type="Proteomes" id="UP001445335">
    <property type="component" value="Unassembled WGS sequence"/>
</dbReference>
<dbReference type="PANTHER" id="PTHR22951">
    <property type="entry name" value="CLATHRIN ASSEMBLY PROTEIN"/>
    <property type="match status" value="1"/>
</dbReference>
<dbReference type="InterPro" id="IPR013809">
    <property type="entry name" value="ENTH"/>
</dbReference>
<dbReference type="InterPro" id="IPR024655">
    <property type="entry name" value="Asl1_glyco_hydro_catalytic"/>
</dbReference>
<dbReference type="InterPro" id="IPR014712">
    <property type="entry name" value="ANTH_dom_sf"/>
</dbReference>
<evidence type="ECO:0000256" key="1">
    <source>
        <dbReference type="ARBA" id="ARBA00004132"/>
    </source>
</evidence>
<dbReference type="InterPro" id="IPR017853">
    <property type="entry name" value="GH"/>
</dbReference>
<feature type="region of interest" description="Disordered" evidence="3">
    <location>
        <begin position="347"/>
        <end position="379"/>
    </location>
</feature>
<organism evidence="5 6">
    <name type="scientific">Elliptochloris bilobata</name>
    <dbReference type="NCBI Taxonomy" id="381761"/>
    <lineage>
        <taxon>Eukaryota</taxon>
        <taxon>Viridiplantae</taxon>
        <taxon>Chlorophyta</taxon>
        <taxon>core chlorophytes</taxon>
        <taxon>Trebouxiophyceae</taxon>
        <taxon>Trebouxiophyceae incertae sedis</taxon>
        <taxon>Elliptochloris clade</taxon>
        <taxon>Elliptochloris</taxon>
    </lineage>
</organism>
<dbReference type="InterPro" id="IPR008942">
    <property type="entry name" value="ENTH_VHS"/>
</dbReference>
<dbReference type="InterPro" id="IPR011417">
    <property type="entry name" value="ANTH_dom"/>
</dbReference>
<protein>
    <recommendedName>
        <fullName evidence="4">ENTH domain-containing protein</fullName>
    </recommendedName>
</protein>
<feature type="compositionally biased region" description="Low complexity" evidence="3">
    <location>
        <begin position="487"/>
        <end position="520"/>
    </location>
</feature>
<dbReference type="GO" id="GO:0005905">
    <property type="term" value="C:clathrin-coated pit"/>
    <property type="evidence" value="ECO:0007669"/>
    <property type="project" value="TreeGrafter"/>
</dbReference>
<feature type="region of interest" description="Disordered" evidence="3">
    <location>
        <begin position="483"/>
        <end position="525"/>
    </location>
</feature>
<keyword evidence="6" id="KW-1185">Reference proteome</keyword>
<keyword evidence="2" id="KW-0968">Cytoplasmic vesicle</keyword>
<feature type="compositionally biased region" description="Low complexity" evidence="3">
    <location>
        <begin position="437"/>
        <end position="447"/>
    </location>
</feature>
<feature type="region of interest" description="Disordered" evidence="3">
    <location>
        <begin position="393"/>
        <end position="464"/>
    </location>
</feature>
<comment type="subcellular location">
    <subcellularLocation>
        <location evidence="1">Cytoplasmic vesicle</location>
        <location evidence="1">Clathrin-coated vesicle</location>
    </subcellularLocation>
</comment>
<dbReference type="GO" id="GO:0006900">
    <property type="term" value="P:vesicle budding from membrane"/>
    <property type="evidence" value="ECO:0007669"/>
    <property type="project" value="TreeGrafter"/>
</dbReference>
<dbReference type="GO" id="GO:0030136">
    <property type="term" value="C:clathrin-coated vesicle"/>
    <property type="evidence" value="ECO:0007669"/>
    <property type="project" value="UniProtKB-SubCell"/>
</dbReference>
<sequence>MEGGKAKTESLTATQVVKLRARQLTAVAGDKFKVASAAISGGDTQDIDVAVVKATTSQFHVPPKEKHVKTLKSVAVAAPVEPGKQRLDSYMVQELTVRLRSASDWLSALKTLHVFHRLMRECDMNLLQLLLDLSEPGSGALAGGGRGSGRLFRMDNFIDTTNIEGRFEFSEFVRAYGKYLDEQLAVVAQCGWYQEQEQGGRDSRLRALSGDALLSQMPLLQQLLSRLVDCRPTGGAARDPVVHASLFLVLKESFKLYKALSEGLINLADRFFEMDHSAAAKGLDAYREAISGSDRLQGYYRDMERIEELKHAVKFPVLEPPPADFLTQMENYCAEAPRSLEDAVAAKKRSPPLRRGSRLAGPVVRPAREPLAPPAGPADPGMVLSFDKVALGSAPAAQPPPAAEPDLLGLYDAPAPDARAEHGGSGFVQDLGGGAAAGPPAAAPSGGMAQRPPAPPGVSSAYRKDGALHDPFAELTGLSRPAAKASPPLKAGRPAAAAPYPSSGLPAAAGPSAAPAGSAARDGFGGSARTAPQALMGALLALAVDAEAAAASKTLRGVGLYGPNIPNELQVFSKSGLKWYYTWDLYSDLSSLNIARLYGTEFVPMIWGQKQLMAMAPRLKKAPYKKGSYYPKNTQYLLGFNEPNIPSQANLTSMQAAKLWPQVTKVAKNLGLKLGSPAPAHCGQPDCLNPKQAPFDWFDDFFSNCTAMYGKAGCQVDIMAVHYYGCTTSDFQRFMVQMAQTYKKPIWVTEFACGLAGSIQILTQLMKSFITMLDNQPLVARYSWFAAHTQGVAFLGPLCSLMQNSYSVAALTPLGQVYCTYVAGGKALPMPYDKSAAFHAHMQAEVFWAGLYQNAELPTARSAVRLLGLDLPRCIVTLDTDALTCGRHGVGFVELLRG</sequence>
<dbReference type="EMBL" id="JALJOU010000010">
    <property type="protein sequence ID" value="KAK9841873.1"/>
    <property type="molecule type" value="Genomic_DNA"/>
</dbReference>
<feature type="domain" description="ENTH" evidence="4">
    <location>
        <begin position="39"/>
        <end position="194"/>
    </location>
</feature>
<dbReference type="InterPro" id="IPR045192">
    <property type="entry name" value="AP180-like"/>
</dbReference>
<dbReference type="GO" id="GO:0032050">
    <property type="term" value="F:clathrin heavy chain binding"/>
    <property type="evidence" value="ECO:0007669"/>
    <property type="project" value="TreeGrafter"/>
</dbReference>
<evidence type="ECO:0000313" key="5">
    <source>
        <dbReference type="EMBL" id="KAK9841873.1"/>
    </source>
</evidence>
<dbReference type="PROSITE" id="PS50942">
    <property type="entry name" value="ENTH"/>
    <property type="match status" value="1"/>
</dbReference>
<evidence type="ECO:0000313" key="6">
    <source>
        <dbReference type="Proteomes" id="UP001445335"/>
    </source>
</evidence>
<dbReference type="GO" id="GO:0048268">
    <property type="term" value="P:clathrin coat assembly"/>
    <property type="evidence" value="ECO:0007669"/>
    <property type="project" value="InterPro"/>
</dbReference>
<dbReference type="SUPFAM" id="SSF48464">
    <property type="entry name" value="ENTH/VHS domain"/>
    <property type="match status" value="1"/>
</dbReference>
<dbReference type="Gene3D" id="3.20.20.80">
    <property type="entry name" value="Glycosidases"/>
    <property type="match status" value="1"/>
</dbReference>
<dbReference type="SMART" id="SM00273">
    <property type="entry name" value="ENTH"/>
    <property type="match status" value="1"/>
</dbReference>
<dbReference type="Pfam" id="PF07651">
    <property type="entry name" value="ANTH"/>
    <property type="match status" value="1"/>
</dbReference>
<feature type="compositionally biased region" description="Basic residues" evidence="3">
    <location>
        <begin position="347"/>
        <end position="357"/>
    </location>
</feature>
<gene>
    <name evidence="5" type="ORF">WJX81_008520</name>
</gene>
<dbReference type="GO" id="GO:0000149">
    <property type="term" value="F:SNARE binding"/>
    <property type="evidence" value="ECO:0007669"/>
    <property type="project" value="TreeGrafter"/>
</dbReference>
<dbReference type="Gene3D" id="1.20.58.150">
    <property type="entry name" value="ANTH domain"/>
    <property type="match status" value="1"/>
</dbReference>
<dbReference type="PANTHER" id="PTHR22951:SF5">
    <property type="entry name" value="PHOSPHATIDYLINOSITOL-BINDING CLATHRIN ASSEMBLY PROTEIN LAP"/>
    <property type="match status" value="1"/>
</dbReference>
<dbReference type="Gene3D" id="1.25.40.90">
    <property type="match status" value="1"/>
</dbReference>
<proteinExistence type="predicted"/>
<feature type="compositionally biased region" description="Gly residues" evidence="3">
    <location>
        <begin position="423"/>
        <end position="436"/>
    </location>
</feature>
<dbReference type="Pfam" id="PF11790">
    <property type="entry name" value="Glyco_hydro_cc"/>
    <property type="match status" value="1"/>
</dbReference>
<name>A0AAW1S867_9CHLO</name>
<reference evidence="5 6" key="1">
    <citation type="journal article" date="2024" name="Nat. Commun.">
        <title>Phylogenomics reveals the evolutionary origins of lichenization in chlorophyte algae.</title>
        <authorList>
            <person name="Puginier C."/>
            <person name="Libourel C."/>
            <person name="Otte J."/>
            <person name="Skaloud P."/>
            <person name="Haon M."/>
            <person name="Grisel S."/>
            <person name="Petersen M."/>
            <person name="Berrin J.G."/>
            <person name="Delaux P.M."/>
            <person name="Dal Grande F."/>
            <person name="Keller J."/>
        </authorList>
    </citation>
    <scope>NUCLEOTIDE SEQUENCE [LARGE SCALE GENOMIC DNA]</scope>
    <source>
        <strain evidence="5 6">SAG 245.80</strain>
    </source>
</reference>
<dbReference type="GO" id="GO:0005546">
    <property type="term" value="F:phosphatidylinositol-4,5-bisphosphate binding"/>
    <property type="evidence" value="ECO:0007669"/>
    <property type="project" value="TreeGrafter"/>
</dbReference>
<dbReference type="GO" id="GO:0005545">
    <property type="term" value="F:1-phosphatidylinositol binding"/>
    <property type="evidence" value="ECO:0007669"/>
    <property type="project" value="InterPro"/>
</dbReference>
<dbReference type="AlphaFoldDB" id="A0AAW1S867"/>